<dbReference type="PROSITE" id="PS51257">
    <property type="entry name" value="PROKAR_LIPOPROTEIN"/>
    <property type="match status" value="1"/>
</dbReference>
<protein>
    <recommendedName>
        <fullName evidence="7">Small-conductance mechanosensitive channel</fullName>
    </recommendedName>
</protein>
<dbReference type="PANTHER" id="PTHR30221:SF18">
    <property type="entry name" value="SLL0590 PROTEIN"/>
    <property type="match status" value="1"/>
</dbReference>
<keyword evidence="7" id="KW-0813">Transport</keyword>
<sequence length="560" mass="61862">MRTEEPACRRHFQRSIAVALGVLLSIACFAVAADEATAVKATERITTSNEPVELADVVVDGLLVTTVRGSASFPAARRALEIKQSIIEAAQDERIPADAVTIEAAEDRTLLLAGERLLLEIFDADAEIEGLSRELLAEDRQRRIQEVMAAYRAERRPEVLLKKTAYAVAAVLFAAVLIFAFARASRALAKLLDRRLQEQIKTLEQKSARLIRSRNLAALLRTLTKIAFFALVALTLYLSTQYVLGLFPWTRESADWLFGLILTPLQEIGLGLLGVIPNLIRLAILFFITRYLLRTVSAFFHGIDNGSIKLASLDRELALPTYRLVRLVIILFAIVMAYPYIPGSDSAAFKGLSVLAGLIISLGSQSIIGNIIAGYSLLYRRPFKIGDRIKIGDTVGNVTELRVLTTRLRSLKNEEVVIPNTTVLNGEVVNYSTRAREQGLILHTTVGIGYETPWRQVEAMLKEAAGRTSGLLERPKPFVLQQALGDFAITYEINAHCNDANNMAQIYSALHRNILDVFNEYGVAIMTPSYIADPPEPKLVPKGQWYAPPAAPPREQAESK</sequence>
<dbReference type="Pfam" id="PF00924">
    <property type="entry name" value="MS_channel_2nd"/>
    <property type="match status" value="1"/>
</dbReference>
<dbReference type="Gene3D" id="2.30.30.60">
    <property type="match status" value="1"/>
</dbReference>
<keyword evidence="13" id="KW-1185">Reference proteome</keyword>
<keyword evidence="9" id="KW-0732">Signal</keyword>
<dbReference type="GO" id="GO:0005886">
    <property type="term" value="C:plasma membrane"/>
    <property type="evidence" value="ECO:0007669"/>
    <property type="project" value="UniProtKB-SubCell"/>
</dbReference>
<evidence type="ECO:0000259" key="11">
    <source>
        <dbReference type="Pfam" id="PF21082"/>
    </source>
</evidence>
<evidence type="ECO:0000256" key="8">
    <source>
        <dbReference type="SAM" id="MobiDB-lite"/>
    </source>
</evidence>
<evidence type="ECO:0000256" key="9">
    <source>
        <dbReference type="SAM" id="SignalP"/>
    </source>
</evidence>
<dbReference type="Gene3D" id="3.30.70.100">
    <property type="match status" value="1"/>
</dbReference>
<dbReference type="EMBL" id="JAAIJQ010000088">
    <property type="protein sequence ID" value="NEV64403.1"/>
    <property type="molecule type" value="Genomic_DNA"/>
</dbReference>
<keyword evidence="7" id="KW-0997">Cell inner membrane</keyword>
<keyword evidence="7" id="KW-0407">Ion channel</keyword>
<dbReference type="InterPro" id="IPR006685">
    <property type="entry name" value="MscS_channel_2nd"/>
</dbReference>
<comment type="function">
    <text evidence="7">Mechanosensitive channel that participates in the regulation of osmotic pressure changes within the cell, opening in response to stretch forces in the membrane lipid bilayer, without the need for other proteins. Contributes to normal resistance to hypoosmotic shock. Forms an ion channel of 1.0 nanosiemens conductance with a slight preference for anions.</text>
</comment>
<feature type="region of interest" description="Disordered" evidence="8">
    <location>
        <begin position="541"/>
        <end position="560"/>
    </location>
</feature>
<name>A0A6M0K636_9GAMM</name>
<evidence type="ECO:0000256" key="2">
    <source>
        <dbReference type="ARBA" id="ARBA00008017"/>
    </source>
</evidence>
<dbReference type="AlphaFoldDB" id="A0A6M0K636"/>
<keyword evidence="6 7" id="KW-0472">Membrane</keyword>
<dbReference type="Pfam" id="PF21082">
    <property type="entry name" value="MS_channel_3rd"/>
    <property type="match status" value="1"/>
</dbReference>
<evidence type="ECO:0000256" key="3">
    <source>
        <dbReference type="ARBA" id="ARBA00022475"/>
    </source>
</evidence>
<dbReference type="GO" id="GO:0008381">
    <property type="term" value="F:mechanosensitive monoatomic ion channel activity"/>
    <property type="evidence" value="ECO:0007669"/>
    <property type="project" value="InterPro"/>
</dbReference>
<feature type="domain" description="Mechanosensitive ion channel MscS" evidence="10">
    <location>
        <begin position="367"/>
        <end position="432"/>
    </location>
</feature>
<dbReference type="Proteomes" id="UP000483379">
    <property type="component" value="Unassembled WGS sequence"/>
</dbReference>
<evidence type="ECO:0000313" key="13">
    <source>
        <dbReference type="Proteomes" id="UP000483379"/>
    </source>
</evidence>
<evidence type="ECO:0000256" key="5">
    <source>
        <dbReference type="ARBA" id="ARBA00022989"/>
    </source>
</evidence>
<feature type="chain" id="PRO_5026864024" description="Small-conductance mechanosensitive channel" evidence="9">
    <location>
        <begin position="33"/>
        <end position="560"/>
    </location>
</feature>
<dbReference type="SUPFAM" id="SSF50182">
    <property type="entry name" value="Sm-like ribonucleoproteins"/>
    <property type="match status" value="1"/>
</dbReference>
<reference evidence="12 13" key="1">
    <citation type="submission" date="2020-02" db="EMBL/GenBank/DDBJ databases">
        <title>Genome sequences of Thiorhodococcus mannitoliphagus and Thiorhodococcus minor, purple sulfur photosynthetic bacteria in the gammaproteobacterial family, Chromatiaceae.</title>
        <authorList>
            <person name="Aviles F.A."/>
            <person name="Meyer T.E."/>
            <person name="Kyndt J.A."/>
        </authorList>
    </citation>
    <scope>NUCLEOTIDE SEQUENCE [LARGE SCALE GENOMIC DNA]</scope>
    <source>
        <strain evidence="12 13">DSM 11518</strain>
    </source>
</reference>
<evidence type="ECO:0000256" key="4">
    <source>
        <dbReference type="ARBA" id="ARBA00022692"/>
    </source>
</evidence>
<comment type="similarity">
    <text evidence="2 7">Belongs to the MscS (TC 1.A.23) family.</text>
</comment>
<evidence type="ECO:0000313" key="12">
    <source>
        <dbReference type="EMBL" id="NEV64403.1"/>
    </source>
</evidence>
<dbReference type="InterPro" id="IPR045275">
    <property type="entry name" value="MscS_archaea/bacteria_type"/>
</dbReference>
<evidence type="ECO:0000256" key="6">
    <source>
        <dbReference type="ARBA" id="ARBA00023136"/>
    </source>
</evidence>
<feature type="transmembrane region" description="Helical" evidence="7">
    <location>
        <begin position="268"/>
        <end position="293"/>
    </location>
</feature>
<gene>
    <name evidence="12" type="ORF">G3446_21395</name>
</gene>
<keyword evidence="3" id="KW-1003">Cell membrane</keyword>
<dbReference type="RefSeq" id="WP_164455117.1">
    <property type="nucleotide sequence ID" value="NZ_JAAIJQ010000088.1"/>
</dbReference>
<keyword evidence="7" id="KW-0406">Ion transport</keyword>
<organism evidence="12 13">
    <name type="scientific">Thiorhodococcus minor</name>
    <dbReference type="NCBI Taxonomy" id="57489"/>
    <lineage>
        <taxon>Bacteria</taxon>
        <taxon>Pseudomonadati</taxon>
        <taxon>Pseudomonadota</taxon>
        <taxon>Gammaproteobacteria</taxon>
        <taxon>Chromatiales</taxon>
        <taxon>Chromatiaceae</taxon>
        <taxon>Thiorhodococcus</taxon>
    </lineage>
</organism>
<dbReference type="InterPro" id="IPR010920">
    <property type="entry name" value="LSM_dom_sf"/>
</dbReference>
<feature type="signal peptide" evidence="9">
    <location>
        <begin position="1"/>
        <end position="32"/>
    </location>
</feature>
<evidence type="ECO:0000256" key="7">
    <source>
        <dbReference type="RuleBase" id="RU369025"/>
    </source>
</evidence>
<feature type="domain" description="Mechanosensitive ion channel MscS C-terminal" evidence="11">
    <location>
        <begin position="444"/>
        <end position="525"/>
    </location>
</feature>
<evidence type="ECO:0000259" key="10">
    <source>
        <dbReference type="Pfam" id="PF00924"/>
    </source>
</evidence>
<feature type="transmembrane region" description="Helical" evidence="7">
    <location>
        <begin position="324"/>
        <end position="341"/>
    </location>
</feature>
<dbReference type="Gene3D" id="1.10.287.1260">
    <property type="match status" value="1"/>
</dbReference>
<dbReference type="InterPro" id="IPR049278">
    <property type="entry name" value="MS_channel_C"/>
</dbReference>
<dbReference type="PANTHER" id="PTHR30221">
    <property type="entry name" value="SMALL-CONDUCTANCE MECHANOSENSITIVE CHANNEL"/>
    <property type="match status" value="1"/>
</dbReference>
<comment type="caution">
    <text evidence="7">Lacks conserved residue(s) required for the propagation of feature annotation.</text>
</comment>
<dbReference type="SUPFAM" id="SSF82689">
    <property type="entry name" value="Mechanosensitive channel protein MscS (YggB), C-terminal domain"/>
    <property type="match status" value="1"/>
</dbReference>
<comment type="subcellular location">
    <subcellularLocation>
        <location evidence="7">Cell inner membrane</location>
        <topology evidence="7">Multi-pass membrane protein</topology>
    </subcellularLocation>
    <subcellularLocation>
        <location evidence="1">Cell membrane</location>
        <topology evidence="1">Multi-pass membrane protein</topology>
    </subcellularLocation>
</comment>
<feature type="transmembrane region" description="Helical" evidence="7">
    <location>
        <begin position="226"/>
        <end position="248"/>
    </location>
</feature>
<feature type="transmembrane region" description="Helical" evidence="7">
    <location>
        <begin position="353"/>
        <end position="378"/>
    </location>
</feature>
<keyword evidence="4 7" id="KW-0812">Transmembrane</keyword>
<feature type="transmembrane region" description="Helical" evidence="7">
    <location>
        <begin position="165"/>
        <end position="185"/>
    </location>
</feature>
<accession>A0A6M0K636</accession>
<comment type="caution">
    <text evidence="12">The sequence shown here is derived from an EMBL/GenBank/DDBJ whole genome shotgun (WGS) entry which is preliminary data.</text>
</comment>
<dbReference type="InterPro" id="IPR023408">
    <property type="entry name" value="MscS_beta-dom_sf"/>
</dbReference>
<dbReference type="InterPro" id="IPR011066">
    <property type="entry name" value="MscS_channel_C_sf"/>
</dbReference>
<comment type="subunit">
    <text evidence="7">Homoheptamer.</text>
</comment>
<keyword evidence="5 7" id="KW-1133">Transmembrane helix</keyword>
<evidence type="ECO:0000256" key="1">
    <source>
        <dbReference type="ARBA" id="ARBA00004651"/>
    </source>
</evidence>
<proteinExistence type="inferred from homology"/>